<dbReference type="HAMAP" id="MF_04165">
    <property type="entry name" value="T4_TRANSCR_COACT"/>
    <property type="match status" value="1"/>
</dbReference>
<evidence type="ECO:0000313" key="2">
    <source>
        <dbReference type="EMBL" id="AJD82054.1"/>
    </source>
</evidence>
<organism evidence="2 3">
    <name type="scientific">Yersinia phage vB_YenM_TG1</name>
    <dbReference type="NCBI Taxonomy" id="1589265"/>
    <lineage>
        <taxon>Viruses</taxon>
        <taxon>Duplodnaviria</taxon>
        <taxon>Heunggongvirae</taxon>
        <taxon>Uroviricota</taxon>
        <taxon>Caudoviricetes</taxon>
        <taxon>Pantevenvirales</taxon>
        <taxon>Straboviridae</taxon>
        <taxon>Tevenvirinae</taxon>
        <taxon>Tegunavirus</taxon>
        <taxon>Tegunavirus yenmtg1</taxon>
    </lineage>
</organism>
<dbReference type="RefSeq" id="YP_009200505.1">
    <property type="nucleotide sequence ID" value="NC_028820.1"/>
</dbReference>
<comment type="subunit">
    <text evidence="1">Interacts with the beta subunit of host RNAP RpoB (via flap domain). Part of the transcription activation complex containing host RNAP, the viral RNA polymerase sigma-like factor, the coactivator gp33, and the sliding clamp.</text>
</comment>
<dbReference type="Pfam" id="PF16805">
    <property type="entry name" value="Trans_coact"/>
    <property type="match status" value="1"/>
</dbReference>
<dbReference type="Gene3D" id="1.10.10.2850">
    <property type="entry name" value="Phage late-transcription coactivator-like"/>
    <property type="match status" value="1"/>
</dbReference>
<protein>
    <recommendedName>
        <fullName evidence="1">Late transcription coactivator</fullName>
    </recommendedName>
    <alternativeName>
        <fullName evidence="1">RNA polymerase-associated protein Gp33</fullName>
    </alternativeName>
</protein>
<comment type="domain">
    <text evidence="1">The C-terminus is involved in transcriptional enhancement.</text>
</comment>
<comment type="function">
    <text evidence="1">Activates transcription at late promoters when the sliding clamp is present. Binds to both the host RNA polymerase (RNAP) and the upstream dsDNA.</text>
</comment>
<dbReference type="GeneID" id="26627568"/>
<dbReference type="GO" id="GO:0140537">
    <property type="term" value="F:transcription regulator activator activity"/>
    <property type="evidence" value="ECO:0007669"/>
    <property type="project" value="UniProtKB-UniRule"/>
</dbReference>
<dbReference type="InterPro" id="IPR042071">
    <property type="entry name" value="Trans_coact_sf"/>
</dbReference>
<proteinExistence type="inferred from homology"/>
<keyword evidence="3" id="KW-1185">Reference proteome</keyword>
<evidence type="ECO:0000313" key="3">
    <source>
        <dbReference type="Proteomes" id="UP000031805"/>
    </source>
</evidence>
<reference evidence="2 3" key="1">
    <citation type="submission" date="2014-11" db="EMBL/GenBank/DDBJ databases">
        <title>Complete genome sequence of vB_YenM_TG1, a broad host range bacteriophage which infects Yersinia enterocolitica.</title>
        <authorList>
            <person name="Leon-Velarde C.G."/>
            <person name="Kropinski A.M."/>
            <person name="Chen S."/>
            <person name="Griffiths M.W."/>
            <person name="Odumeru J.A."/>
        </authorList>
    </citation>
    <scope>NUCLEOTIDE SEQUENCE [LARGE SCALE GENOMIC DNA]</scope>
</reference>
<sequence length="99" mass="11305">MTQSSINNFDVVQAVNVDSLADKQQAGFEIEQIVASTEATYLEATSQWLQENSLHESQINRYIPQVIIDKIKDQAIEDNLLRPSMSRLEKTNTLDFMML</sequence>
<dbReference type="InterPro" id="IPR031836">
    <property type="entry name" value="Trans_coact"/>
</dbReference>
<dbReference type="Proteomes" id="UP000031805">
    <property type="component" value="Segment"/>
</dbReference>
<dbReference type="InterPro" id="IPR046384">
    <property type="entry name" value="LTACT_myovirus"/>
</dbReference>
<comment type="caution">
    <text evidence="1">Lacks conserved residue(s) required for the propagation of feature annotation.</text>
</comment>
<accession>A0A0B5A2R3</accession>
<evidence type="ECO:0000256" key="1">
    <source>
        <dbReference type="HAMAP-Rule" id="MF_04165"/>
    </source>
</evidence>
<comment type="similarity">
    <text evidence="1">Belongs to the Tevenvirinae late transcription coactivator family.</text>
</comment>
<dbReference type="GO" id="GO:0019086">
    <property type="term" value="P:late viral transcription"/>
    <property type="evidence" value="ECO:0007669"/>
    <property type="project" value="UniProtKB-UniRule"/>
</dbReference>
<gene>
    <name evidence="2" type="ORF">YenMTG1_244</name>
</gene>
<dbReference type="KEGG" id="vg:26627568"/>
<feature type="region of interest" description="Interaction with host RNAP" evidence="1">
    <location>
        <begin position="48"/>
        <end position="78"/>
    </location>
</feature>
<dbReference type="EMBL" id="KP202158">
    <property type="protein sequence ID" value="AJD82054.1"/>
    <property type="molecule type" value="Genomic_DNA"/>
</dbReference>
<name>A0A0B5A2R3_9CAUD</name>